<dbReference type="InterPro" id="IPR000719">
    <property type="entry name" value="Prot_kinase_dom"/>
</dbReference>
<feature type="region of interest" description="Disordered" evidence="1">
    <location>
        <begin position="441"/>
        <end position="465"/>
    </location>
</feature>
<accession>A0A6A5U9V3</accession>
<dbReference type="Pfam" id="PF00069">
    <property type="entry name" value="Pkinase"/>
    <property type="match status" value="1"/>
</dbReference>
<evidence type="ECO:0000256" key="1">
    <source>
        <dbReference type="SAM" id="MobiDB-lite"/>
    </source>
</evidence>
<dbReference type="PANTHER" id="PTHR24359">
    <property type="entry name" value="SERINE/THREONINE-PROTEIN KINASE SBK1"/>
    <property type="match status" value="1"/>
</dbReference>
<protein>
    <submittedName>
        <fullName evidence="3">Kinase-like protein</fullName>
    </submittedName>
</protein>
<name>A0A6A5U9V3_9PLEO</name>
<proteinExistence type="predicted"/>
<keyword evidence="3" id="KW-0808">Transferase</keyword>
<dbReference type="PROSITE" id="PS50011">
    <property type="entry name" value="PROTEIN_KINASE_DOM"/>
    <property type="match status" value="1"/>
</dbReference>
<sequence length="465" mass="51723">MPSIPHSKKTGEVRSRSNTSLRGSTVVVFVEKVGSDSVELPVSNAHDPYNIIRDSIYEVRDCVLTAGGIDPATYRGSMTSCTIETSGQAIHKFPFTVAFLEAALEQLDDGLYSAIDITAQFSAPLASNDDSIGAHVVKRASPHEMSNAVAFDMSPTITGKQHTPSTDVPHIVLDDEEDWPFSDEVLSVKGGFSEVYKANIRTEVLHGKGLSNSVYARKTIAVKKLISPDKEAFRNEVENLKRFSSEWEHPHIIILLGTFQISNTYYLLFPWAEGNLREFWRINPPETCGRESSQRSNEGVVHWMAQQCLGLAHAIGEIHGSPYDLPDKANCSPAWEHFGRHGDIKPENVLYFKDGRDSALGTLQISDFGLSKFHGRTTRTNIHNVQRGGTPTYRPPECDLTPIGQASREYDIWSLGCVYLEFITWLPKGWDGVEEFRKDRTDAHIQKTKRSSSSTPTESLASIPQ</sequence>
<dbReference type="EMBL" id="ML976980">
    <property type="protein sequence ID" value="KAF1961655.1"/>
    <property type="molecule type" value="Genomic_DNA"/>
</dbReference>
<organism evidence="3 4">
    <name type="scientific">Byssothecium circinans</name>
    <dbReference type="NCBI Taxonomy" id="147558"/>
    <lineage>
        <taxon>Eukaryota</taxon>
        <taxon>Fungi</taxon>
        <taxon>Dikarya</taxon>
        <taxon>Ascomycota</taxon>
        <taxon>Pezizomycotina</taxon>
        <taxon>Dothideomycetes</taxon>
        <taxon>Pleosporomycetidae</taxon>
        <taxon>Pleosporales</taxon>
        <taxon>Massarineae</taxon>
        <taxon>Massarinaceae</taxon>
        <taxon>Byssothecium</taxon>
    </lineage>
</organism>
<dbReference type="Gene3D" id="3.30.200.20">
    <property type="entry name" value="Phosphorylase Kinase, domain 1"/>
    <property type="match status" value="1"/>
</dbReference>
<dbReference type="GO" id="GO:0005524">
    <property type="term" value="F:ATP binding"/>
    <property type="evidence" value="ECO:0007669"/>
    <property type="project" value="InterPro"/>
</dbReference>
<feature type="compositionally biased region" description="Low complexity" evidence="1">
    <location>
        <begin position="451"/>
        <end position="465"/>
    </location>
</feature>
<reference evidence="3" key="1">
    <citation type="journal article" date="2020" name="Stud. Mycol.">
        <title>101 Dothideomycetes genomes: a test case for predicting lifestyles and emergence of pathogens.</title>
        <authorList>
            <person name="Haridas S."/>
            <person name="Albert R."/>
            <person name="Binder M."/>
            <person name="Bloem J."/>
            <person name="Labutti K."/>
            <person name="Salamov A."/>
            <person name="Andreopoulos B."/>
            <person name="Baker S."/>
            <person name="Barry K."/>
            <person name="Bills G."/>
            <person name="Bluhm B."/>
            <person name="Cannon C."/>
            <person name="Castanera R."/>
            <person name="Culley D."/>
            <person name="Daum C."/>
            <person name="Ezra D."/>
            <person name="Gonzalez J."/>
            <person name="Henrissat B."/>
            <person name="Kuo A."/>
            <person name="Liang C."/>
            <person name="Lipzen A."/>
            <person name="Lutzoni F."/>
            <person name="Magnuson J."/>
            <person name="Mondo S."/>
            <person name="Nolan M."/>
            <person name="Ohm R."/>
            <person name="Pangilinan J."/>
            <person name="Park H.-J."/>
            <person name="Ramirez L."/>
            <person name="Alfaro M."/>
            <person name="Sun H."/>
            <person name="Tritt A."/>
            <person name="Yoshinaga Y."/>
            <person name="Zwiers L.-H."/>
            <person name="Turgeon B."/>
            <person name="Goodwin S."/>
            <person name="Spatafora J."/>
            <person name="Crous P."/>
            <person name="Grigoriev I."/>
        </authorList>
    </citation>
    <scope>NUCLEOTIDE SEQUENCE</scope>
    <source>
        <strain evidence="3">CBS 675.92</strain>
    </source>
</reference>
<keyword evidence="3" id="KW-0418">Kinase</keyword>
<evidence type="ECO:0000313" key="4">
    <source>
        <dbReference type="Proteomes" id="UP000800035"/>
    </source>
</evidence>
<dbReference type="PANTHER" id="PTHR24359:SF37">
    <property type="entry name" value="PROTEIN KINASE DOMAIN-CONTAINING PROTEIN"/>
    <property type="match status" value="1"/>
</dbReference>
<dbReference type="OrthoDB" id="1046782at2759"/>
<dbReference type="SUPFAM" id="SSF56112">
    <property type="entry name" value="Protein kinase-like (PK-like)"/>
    <property type="match status" value="1"/>
</dbReference>
<keyword evidence="4" id="KW-1185">Reference proteome</keyword>
<dbReference type="GO" id="GO:0004674">
    <property type="term" value="F:protein serine/threonine kinase activity"/>
    <property type="evidence" value="ECO:0007669"/>
    <property type="project" value="TreeGrafter"/>
</dbReference>
<feature type="domain" description="Protein kinase" evidence="2">
    <location>
        <begin position="181"/>
        <end position="465"/>
    </location>
</feature>
<dbReference type="CDD" id="cd00180">
    <property type="entry name" value="PKc"/>
    <property type="match status" value="1"/>
</dbReference>
<evidence type="ECO:0000313" key="3">
    <source>
        <dbReference type="EMBL" id="KAF1961655.1"/>
    </source>
</evidence>
<dbReference type="AlphaFoldDB" id="A0A6A5U9V3"/>
<gene>
    <name evidence="3" type="ORF">CC80DRAFT_195607</name>
</gene>
<dbReference type="Proteomes" id="UP000800035">
    <property type="component" value="Unassembled WGS sequence"/>
</dbReference>
<dbReference type="SMART" id="SM00220">
    <property type="entry name" value="S_TKc"/>
    <property type="match status" value="1"/>
</dbReference>
<dbReference type="InterPro" id="IPR011009">
    <property type="entry name" value="Kinase-like_dom_sf"/>
</dbReference>
<evidence type="ECO:0000259" key="2">
    <source>
        <dbReference type="PROSITE" id="PS50011"/>
    </source>
</evidence>
<dbReference type="Gene3D" id="1.10.510.10">
    <property type="entry name" value="Transferase(Phosphotransferase) domain 1"/>
    <property type="match status" value="1"/>
</dbReference>